<keyword evidence="5 7" id="KW-1133">Transmembrane helix</keyword>
<comment type="subcellular location">
    <subcellularLocation>
        <location evidence="1">Cell membrane</location>
        <topology evidence="1">Multi-pass membrane protein</topology>
    </subcellularLocation>
</comment>
<feature type="transmembrane region" description="Helical" evidence="7">
    <location>
        <begin position="184"/>
        <end position="203"/>
    </location>
</feature>
<feature type="transmembrane region" description="Helical" evidence="7">
    <location>
        <begin position="298"/>
        <end position="315"/>
    </location>
</feature>
<feature type="domain" description="Major facilitator superfamily (MFS) profile" evidence="8">
    <location>
        <begin position="1"/>
        <end position="412"/>
    </location>
</feature>
<reference evidence="9 10" key="1">
    <citation type="submission" date="2016-08" db="EMBL/GenBank/DDBJ databases">
        <title>A novel genetic cassette of butanologenic Thermoanaerobacterium thermosaccharolyticum that directly convert cellulose to butanol.</title>
        <authorList>
            <person name="Li T."/>
            <person name="He J."/>
        </authorList>
    </citation>
    <scope>NUCLEOTIDE SEQUENCE [LARGE SCALE GENOMIC DNA]</scope>
    <source>
        <strain evidence="9 10">TG57</strain>
    </source>
</reference>
<dbReference type="Pfam" id="PF05977">
    <property type="entry name" value="MFS_3"/>
    <property type="match status" value="1"/>
</dbReference>
<evidence type="ECO:0000256" key="6">
    <source>
        <dbReference type="ARBA" id="ARBA00023136"/>
    </source>
</evidence>
<feature type="transmembrane region" description="Helical" evidence="7">
    <location>
        <begin position="269"/>
        <end position="291"/>
    </location>
</feature>
<dbReference type="RefSeq" id="WP_094397347.1">
    <property type="nucleotide sequence ID" value="NZ_CP016893.1"/>
</dbReference>
<feature type="transmembrane region" description="Helical" evidence="7">
    <location>
        <begin position="56"/>
        <end position="77"/>
    </location>
</feature>
<dbReference type="PROSITE" id="PS50850">
    <property type="entry name" value="MFS"/>
    <property type="match status" value="1"/>
</dbReference>
<keyword evidence="2" id="KW-0813">Transport</keyword>
<evidence type="ECO:0000313" key="9">
    <source>
        <dbReference type="EMBL" id="AST57683.1"/>
    </source>
</evidence>
<proteinExistence type="predicted"/>
<dbReference type="PANTHER" id="PTHR23513:SF11">
    <property type="entry name" value="STAPHYLOFERRIN A TRANSPORTER"/>
    <property type="match status" value="1"/>
</dbReference>
<sequence length="422" mass="46367">MKSLLIFFDKLVDSTFPALRHRNFRLFWFGQMISLIGTWMQNIGQDWLVLKLTNSAFLLGVVSALQFLPMLFLSLFAGVIIDRFPKRKILIFTQSCLMATALALATLTAFNLINYWEILILATIMGFVNTIDNPTRQSFIIDLVGKEDLMNAITLNSSIFNAARVIGPGIAGVLIGVLGYALCFYLNALSFIAVITGLILINVKTSKGRIILQKKDIIVDIKEGLLYIKDTPIIFVTIVMIAVLSTFSMNFNVLVPVFAKNTLNQNSTGYGFLMSSMGVGALMGALTLATLSKKGAKPFYLIAGASGLCLFQILIGFQSYYWLTTMLLALSGFSMITFSASANTTVQLSADNKFRGRVMSVYSLVFGGVTPIGALFAGGLAEKFGAHLTFIISGIIGIIYILYVILFQYKYSFSHGIIEQDE</sequence>
<keyword evidence="6 7" id="KW-0472">Membrane</keyword>
<dbReference type="PANTHER" id="PTHR23513">
    <property type="entry name" value="INTEGRAL MEMBRANE EFFLUX PROTEIN-RELATED"/>
    <property type="match status" value="1"/>
</dbReference>
<gene>
    <name evidence="9" type="ORF">Thert_01678</name>
</gene>
<dbReference type="SUPFAM" id="SSF103473">
    <property type="entry name" value="MFS general substrate transporter"/>
    <property type="match status" value="1"/>
</dbReference>
<evidence type="ECO:0000256" key="3">
    <source>
        <dbReference type="ARBA" id="ARBA00022475"/>
    </source>
</evidence>
<evidence type="ECO:0000259" key="8">
    <source>
        <dbReference type="PROSITE" id="PS50850"/>
    </source>
</evidence>
<dbReference type="InterPro" id="IPR010290">
    <property type="entry name" value="TM_effector"/>
</dbReference>
<organism evidence="9 10">
    <name type="scientific">Thermoanaerobacterium thermosaccharolyticum</name>
    <name type="common">Clostridium thermosaccharolyticum</name>
    <dbReference type="NCBI Taxonomy" id="1517"/>
    <lineage>
        <taxon>Bacteria</taxon>
        <taxon>Bacillati</taxon>
        <taxon>Bacillota</taxon>
        <taxon>Clostridia</taxon>
        <taxon>Thermoanaerobacterales</taxon>
        <taxon>Thermoanaerobacteraceae</taxon>
        <taxon>Thermoanaerobacterium</taxon>
    </lineage>
</organism>
<feature type="transmembrane region" description="Helical" evidence="7">
    <location>
        <begin position="26"/>
        <end position="44"/>
    </location>
</feature>
<accession>A0A223HYY6</accession>
<evidence type="ECO:0000313" key="10">
    <source>
        <dbReference type="Proteomes" id="UP000214975"/>
    </source>
</evidence>
<dbReference type="CDD" id="cd06173">
    <property type="entry name" value="MFS_MefA_like"/>
    <property type="match status" value="1"/>
</dbReference>
<name>A0A223HYY6_THETR</name>
<evidence type="ECO:0000256" key="1">
    <source>
        <dbReference type="ARBA" id="ARBA00004651"/>
    </source>
</evidence>
<feature type="transmembrane region" description="Helical" evidence="7">
    <location>
        <begin position="224"/>
        <end position="249"/>
    </location>
</feature>
<feature type="transmembrane region" description="Helical" evidence="7">
    <location>
        <begin position="361"/>
        <end position="381"/>
    </location>
</feature>
<keyword evidence="3" id="KW-1003">Cell membrane</keyword>
<dbReference type="Proteomes" id="UP000214975">
    <property type="component" value="Chromosome"/>
</dbReference>
<evidence type="ECO:0000256" key="7">
    <source>
        <dbReference type="SAM" id="Phobius"/>
    </source>
</evidence>
<dbReference type="EMBL" id="CP016893">
    <property type="protein sequence ID" value="AST57683.1"/>
    <property type="molecule type" value="Genomic_DNA"/>
</dbReference>
<evidence type="ECO:0000256" key="2">
    <source>
        <dbReference type="ARBA" id="ARBA00022448"/>
    </source>
</evidence>
<dbReference type="AlphaFoldDB" id="A0A223HYY6"/>
<feature type="transmembrane region" description="Helical" evidence="7">
    <location>
        <begin position="321"/>
        <end position="340"/>
    </location>
</feature>
<protein>
    <submittedName>
        <fullName evidence="9">Major facilitator superfamily MFS_1</fullName>
    </submittedName>
</protein>
<dbReference type="GO" id="GO:0022857">
    <property type="term" value="F:transmembrane transporter activity"/>
    <property type="evidence" value="ECO:0007669"/>
    <property type="project" value="InterPro"/>
</dbReference>
<keyword evidence="4 7" id="KW-0812">Transmembrane</keyword>
<dbReference type="InterPro" id="IPR020846">
    <property type="entry name" value="MFS_dom"/>
</dbReference>
<dbReference type="Gene3D" id="1.20.1250.20">
    <property type="entry name" value="MFS general substrate transporter like domains"/>
    <property type="match status" value="1"/>
</dbReference>
<evidence type="ECO:0000256" key="5">
    <source>
        <dbReference type="ARBA" id="ARBA00022989"/>
    </source>
</evidence>
<dbReference type="GO" id="GO:0005886">
    <property type="term" value="C:plasma membrane"/>
    <property type="evidence" value="ECO:0007669"/>
    <property type="project" value="UniProtKB-SubCell"/>
</dbReference>
<evidence type="ECO:0000256" key="4">
    <source>
        <dbReference type="ARBA" id="ARBA00022692"/>
    </source>
</evidence>
<feature type="transmembrane region" description="Helical" evidence="7">
    <location>
        <begin position="387"/>
        <end position="407"/>
    </location>
</feature>
<dbReference type="InterPro" id="IPR036259">
    <property type="entry name" value="MFS_trans_sf"/>
</dbReference>